<dbReference type="InterPro" id="IPR000531">
    <property type="entry name" value="Beta-barrel_TonB"/>
</dbReference>
<gene>
    <name evidence="19" type="ORF">EV696_10898</name>
</gene>
<accession>A0A4R6UM19</accession>
<evidence type="ECO:0000256" key="15">
    <source>
        <dbReference type="RuleBase" id="RU003357"/>
    </source>
</evidence>
<dbReference type="PROSITE" id="PS52016">
    <property type="entry name" value="TONB_DEPENDENT_REC_3"/>
    <property type="match status" value="1"/>
</dbReference>
<keyword evidence="7 16" id="KW-0732">Signal</keyword>
<dbReference type="Pfam" id="PF07715">
    <property type="entry name" value="Plug"/>
    <property type="match status" value="1"/>
</dbReference>
<keyword evidence="3 14" id="KW-0813">Transport</keyword>
<keyword evidence="13 14" id="KW-0998">Cell outer membrane</keyword>
<evidence type="ECO:0000256" key="16">
    <source>
        <dbReference type="SAM" id="SignalP"/>
    </source>
</evidence>
<dbReference type="Gene3D" id="2.170.130.10">
    <property type="entry name" value="TonB-dependent receptor, plug domain"/>
    <property type="match status" value="1"/>
</dbReference>
<comment type="subcellular location">
    <subcellularLocation>
        <location evidence="1 14">Cell outer membrane</location>
        <topology evidence="1 14">Multi-pass membrane protein</topology>
    </subcellularLocation>
</comment>
<dbReference type="CDD" id="cd01347">
    <property type="entry name" value="ligand_gated_channel"/>
    <property type="match status" value="1"/>
</dbReference>
<organism evidence="19 20">
    <name type="scientific">Permianibacter aggregans</name>
    <dbReference type="NCBI Taxonomy" id="1510150"/>
    <lineage>
        <taxon>Bacteria</taxon>
        <taxon>Pseudomonadati</taxon>
        <taxon>Pseudomonadota</taxon>
        <taxon>Gammaproteobacteria</taxon>
        <taxon>Pseudomonadales</taxon>
        <taxon>Pseudomonadaceae</taxon>
        <taxon>Permianibacter</taxon>
    </lineage>
</organism>
<dbReference type="InterPro" id="IPR012910">
    <property type="entry name" value="Plug_dom"/>
</dbReference>
<dbReference type="InterPro" id="IPR010105">
    <property type="entry name" value="TonB_sidphr_rcpt"/>
</dbReference>
<keyword evidence="10 15" id="KW-0798">TonB box</keyword>
<dbReference type="GO" id="GO:0038023">
    <property type="term" value="F:signaling receptor activity"/>
    <property type="evidence" value="ECO:0007669"/>
    <property type="project" value="InterPro"/>
</dbReference>
<dbReference type="Gene3D" id="2.40.170.20">
    <property type="entry name" value="TonB-dependent receptor, beta-barrel domain"/>
    <property type="match status" value="1"/>
</dbReference>
<evidence type="ECO:0000256" key="1">
    <source>
        <dbReference type="ARBA" id="ARBA00004571"/>
    </source>
</evidence>
<dbReference type="InterPro" id="IPR039426">
    <property type="entry name" value="TonB-dep_rcpt-like"/>
</dbReference>
<feature type="chain" id="PRO_5020281147" evidence="16">
    <location>
        <begin position="27"/>
        <end position="705"/>
    </location>
</feature>
<dbReference type="EMBL" id="SNYM01000008">
    <property type="protein sequence ID" value="TDQ48118.1"/>
    <property type="molecule type" value="Genomic_DNA"/>
</dbReference>
<dbReference type="GO" id="GO:0015891">
    <property type="term" value="P:siderophore transport"/>
    <property type="evidence" value="ECO:0007669"/>
    <property type="project" value="InterPro"/>
</dbReference>
<evidence type="ECO:0000256" key="7">
    <source>
        <dbReference type="ARBA" id="ARBA00022729"/>
    </source>
</evidence>
<dbReference type="NCBIfam" id="TIGR01783">
    <property type="entry name" value="TonB-siderophor"/>
    <property type="match status" value="1"/>
</dbReference>
<feature type="domain" description="TonB-dependent receptor plug" evidence="18">
    <location>
        <begin position="68"/>
        <end position="167"/>
    </location>
</feature>
<evidence type="ECO:0000256" key="11">
    <source>
        <dbReference type="ARBA" id="ARBA00023136"/>
    </source>
</evidence>
<proteinExistence type="inferred from homology"/>
<protein>
    <submittedName>
        <fullName evidence="19">Outer membrane receptor for ferric coprogen and ferric-rhodotorulic acid</fullName>
    </submittedName>
</protein>
<dbReference type="RefSeq" id="WP_157591416.1">
    <property type="nucleotide sequence ID" value="NZ_CP037953.1"/>
</dbReference>
<keyword evidence="8" id="KW-0408">Iron</keyword>
<keyword evidence="5" id="KW-0410">Iron transport</keyword>
<evidence type="ECO:0000256" key="8">
    <source>
        <dbReference type="ARBA" id="ARBA00023004"/>
    </source>
</evidence>
<evidence type="ECO:0000259" key="18">
    <source>
        <dbReference type="Pfam" id="PF07715"/>
    </source>
</evidence>
<evidence type="ECO:0000313" key="20">
    <source>
        <dbReference type="Proteomes" id="UP000295375"/>
    </source>
</evidence>
<keyword evidence="20" id="KW-1185">Reference proteome</keyword>
<dbReference type="SUPFAM" id="SSF56935">
    <property type="entry name" value="Porins"/>
    <property type="match status" value="1"/>
</dbReference>
<evidence type="ECO:0000256" key="6">
    <source>
        <dbReference type="ARBA" id="ARBA00022692"/>
    </source>
</evidence>
<dbReference type="PANTHER" id="PTHR32552">
    <property type="entry name" value="FERRICHROME IRON RECEPTOR-RELATED"/>
    <property type="match status" value="1"/>
</dbReference>
<dbReference type="Proteomes" id="UP000295375">
    <property type="component" value="Unassembled WGS sequence"/>
</dbReference>
<dbReference type="GO" id="GO:0015344">
    <property type="term" value="F:siderophore uptake transmembrane transporter activity"/>
    <property type="evidence" value="ECO:0007669"/>
    <property type="project" value="TreeGrafter"/>
</dbReference>
<sequence length="705" mass="78394">MNLPFSRLFRRSLLAVALTPCFATFADELPDDDAAKSKVETIEVHGEKLPDSYLTRDSDTATKLNLSVLETPQSISIINRSQLDDFNLNNINEALELATGVQVEQVETDRTYYTARGFDITNFQVDGVGLPLTYGNAEGDFDTAIYQRIEVLRGANGLMAGAGNPAATINLVRKRPTSEFQASAGLSYGSWSTARLDADVSGSLTENVRGRVVVAAQQGDSYLEDYALDKNIIYAVVDAFVTPQSVLTFGVSQQQSNADSPLWGALPLYYTDGSATDYDVSKSTSADWAYWDSKETNLFAEYEYQFSNGWLAKAVYSQSDIDGDSELFYMFGTPDRSTEAGLTGYASAYVLNDKKDIFDLFASGSFTLGGREHDMVLGFSWSETEIEDQSWYDYTNGFPPIPNFAAWNGDYPRPNFVDIGDGSQWTEEQTAVYFASRFSLTDALSLIAGVRVLDWQSEGVSYSTPQNAEANGKTLPYGGLVYGLTDQVSLYASYTETFMPQGELGADLTRLAPAEGSSAEIGFKSSFFDDALIASFAYFDAEHTNIAEYAYFDTVALQNIYAGTDYYSNGYEFEVAGRLADGWQLVFGFTDLDIEDRDGNADRTFVPRQVLRLATSYRPPSFDALQFGMRLDWQDDIHRDAGSTAIRQDSYALIDLFANYHVNEQINVSVHVNNATDEKYIQSLYWEQGYYGAPRNYTLTLNWRY</sequence>
<evidence type="ECO:0000313" key="19">
    <source>
        <dbReference type="EMBL" id="TDQ48118.1"/>
    </source>
</evidence>
<feature type="signal peptide" evidence="16">
    <location>
        <begin position="1"/>
        <end position="26"/>
    </location>
</feature>
<evidence type="ECO:0000256" key="9">
    <source>
        <dbReference type="ARBA" id="ARBA00023065"/>
    </source>
</evidence>
<evidence type="ECO:0000256" key="2">
    <source>
        <dbReference type="ARBA" id="ARBA00009810"/>
    </source>
</evidence>
<evidence type="ECO:0000256" key="10">
    <source>
        <dbReference type="ARBA" id="ARBA00023077"/>
    </source>
</evidence>
<evidence type="ECO:0000259" key="17">
    <source>
        <dbReference type="Pfam" id="PF00593"/>
    </source>
</evidence>
<keyword evidence="11 14" id="KW-0472">Membrane</keyword>
<dbReference type="InterPro" id="IPR036942">
    <property type="entry name" value="Beta-barrel_TonB_sf"/>
</dbReference>
<comment type="caution">
    <text evidence="19">The sequence shown here is derived from an EMBL/GenBank/DDBJ whole genome shotgun (WGS) entry which is preliminary data.</text>
</comment>
<dbReference type="InterPro" id="IPR037066">
    <property type="entry name" value="Plug_dom_sf"/>
</dbReference>
<evidence type="ECO:0000256" key="3">
    <source>
        <dbReference type="ARBA" id="ARBA00022448"/>
    </source>
</evidence>
<dbReference type="AlphaFoldDB" id="A0A4R6UM19"/>
<evidence type="ECO:0000256" key="4">
    <source>
        <dbReference type="ARBA" id="ARBA00022452"/>
    </source>
</evidence>
<keyword evidence="4 14" id="KW-1134">Transmembrane beta strand</keyword>
<evidence type="ECO:0000256" key="12">
    <source>
        <dbReference type="ARBA" id="ARBA00023170"/>
    </source>
</evidence>
<evidence type="ECO:0000256" key="5">
    <source>
        <dbReference type="ARBA" id="ARBA00022496"/>
    </source>
</evidence>
<evidence type="ECO:0000256" key="14">
    <source>
        <dbReference type="PROSITE-ProRule" id="PRU01360"/>
    </source>
</evidence>
<dbReference type="GO" id="GO:0009279">
    <property type="term" value="C:cell outer membrane"/>
    <property type="evidence" value="ECO:0007669"/>
    <property type="project" value="UniProtKB-SubCell"/>
</dbReference>
<comment type="similarity">
    <text evidence="2 14 15">Belongs to the TonB-dependent receptor family.</text>
</comment>
<keyword evidence="9" id="KW-0406">Ion transport</keyword>
<dbReference type="FunFam" id="2.170.130.10:FF:000010">
    <property type="entry name" value="Ferripyoverdine receptor"/>
    <property type="match status" value="1"/>
</dbReference>
<dbReference type="PANTHER" id="PTHR32552:SF74">
    <property type="entry name" value="HYDROXAMATE SIDEROPHORE RECEPTOR FHUE"/>
    <property type="match status" value="1"/>
</dbReference>
<evidence type="ECO:0000256" key="13">
    <source>
        <dbReference type="ARBA" id="ARBA00023237"/>
    </source>
</evidence>
<feature type="domain" description="TonB-dependent receptor-like beta-barrel" evidence="17">
    <location>
        <begin position="264"/>
        <end position="674"/>
    </location>
</feature>
<dbReference type="Pfam" id="PF00593">
    <property type="entry name" value="TonB_dep_Rec_b-barrel"/>
    <property type="match status" value="1"/>
</dbReference>
<name>A0A4R6UM19_9GAMM</name>
<keyword evidence="12 19" id="KW-0675">Receptor</keyword>
<reference evidence="19 20" key="1">
    <citation type="submission" date="2019-03" db="EMBL/GenBank/DDBJ databases">
        <title>Genomic Encyclopedia of Type Strains, Phase IV (KMG-IV): sequencing the most valuable type-strain genomes for metagenomic binning, comparative biology and taxonomic classification.</title>
        <authorList>
            <person name="Goeker M."/>
        </authorList>
    </citation>
    <scope>NUCLEOTIDE SEQUENCE [LARGE SCALE GENOMIC DNA]</scope>
    <source>
        <strain evidence="19 20">DSM 103792</strain>
    </source>
</reference>
<keyword evidence="6 14" id="KW-0812">Transmembrane</keyword>